<organism evidence="1">
    <name type="scientific">marine sediment metagenome</name>
    <dbReference type="NCBI Taxonomy" id="412755"/>
    <lineage>
        <taxon>unclassified sequences</taxon>
        <taxon>metagenomes</taxon>
        <taxon>ecological metagenomes</taxon>
    </lineage>
</organism>
<proteinExistence type="predicted"/>
<evidence type="ECO:0000313" key="1">
    <source>
        <dbReference type="EMBL" id="GAI61355.1"/>
    </source>
</evidence>
<name>X1RDX6_9ZZZZ</name>
<dbReference type="EMBL" id="BARW01001584">
    <property type="protein sequence ID" value="GAI61355.1"/>
    <property type="molecule type" value="Genomic_DNA"/>
</dbReference>
<sequence length="92" mass="10029">MLIGSQYKIESDALNVIVFKKIKVKNPGRTPWRAIAFFATPQGALKYLADLKLKETALKDMATVIKKQEEIYTLISSLKGLPASPGAAPGQP</sequence>
<protein>
    <submittedName>
        <fullName evidence="1">Uncharacterized protein</fullName>
    </submittedName>
</protein>
<accession>X1RDX6</accession>
<comment type="caution">
    <text evidence="1">The sequence shown here is derived from an EMBL/GenBank/DDBJ whole genome shotgun (WGS) entry which is preliminary data.</text>
</comment>
<gene>
    <name evidence="1" type="ORF">S12H4_04945</name>
</gene>
<dbReference type="AlphaFoldDB" id="X1RDX6"/>
<reference evidence="1" key="1">
    <citation type="journal article" date="2014" name="Front. Microbiol.">
        <title>High frequency of phylogenetically diverse reductive dehalogenase-homologous genes in deep subseafloor sedimentary metagenomes.</title>
        <authorList>
            <person name="Kawai M."/>
            <person name="Futagami T."/>
            <person name="Toyoda A."/>
            <person name="Takaki Y."/>
            <person name="Nishi S."/>
            <person name="Hori S."/>
            <person name="Arai W."/>
            <person name="Tsubouchi T."/>
            <person name="Morono Y."/>
            <person name="Uchiyama I."/>
            <person name="Ito T."/>
            <person name="Fujiyama A."/>
            <person name="Inagaki F."/>
            <person name="Takami H."/>
        </authorList>
    </citation>
    <scope>NUCLEOTIDE SEQUENCE</scope>
    <source>
        <strain evidence="1">Expedition CK06-06</strain>
    </source>
</reference>